<dbReference type="AlphaFoldDB" id="A0A450W4N1"/>
<dbReference type="Gene3D" id="3.40.50.300">
    <property type="entry name" value="P-loop containing nucleotide triphosphate hydrolases"/>
    <property type="match status" value="1"/>
</dbReference>
<proteinExistence type="predicted"/>
<dbReference type="SUPFAM" id="SSF52540">
    <property type="entry name" value="P-loop containing nucleoside triphosphate hydrolases"/>
    <property type="match status" value="1"/>
</dbReference>
<dbReference type="EMBL" id="CAADFM010000063">
    <property type="protein sequence ID" value="VFK11996.1"/>
    <property type="molecule type" value="Genomic_DNA"/>
</dbReference>
<reference evidence="3" key="1">
    <citation type="submission" date="2019-02" db="EMBL/GenBank/DDBJ databases">
        <authorList>
            <person name="Gruber-Vodicka R. H."/>
            <person name="Seah K. B. B."/>
        </authorList>
    </citation>
    <scope>NUCLEOTIDE SEQUENCE</scope>
    <source>
        <strain evidence="3">BECK_S312</strain>
        <strain evidence="4">BECK_S426</strain>
    </source>
</reference>
<accession>A0A450W4N1</accession>
<evidence type="ECO:0000313" key="3">
    <source>
        <dbReference type="EMBL" id="VFK11996.1"/>
    </source>
</evidence>
<dbReference type="GO" id="GO:0016887">
    <property type="term" value="F:ATP hydrolysis activity"/>
    <property type="evidence" value="ECO:0007669"/>
    <property type="project" value="InterPro"/>
</dbReference>
<gene>
    <name evidence="3" type="ORF">BECKLPF1236A_GA0070988_100632</name>
    <name evidence="4" type="ORF">BECKLPF1236C_GA0070990_100562</name>
</gene>
<protein>
    <submittedName>
        <fullName evidence="3">AAA-like domain</fullName>
    </submittedName>
</protein>
<organism evidence="3">
    <name type="scientific">Candidatus Kentrum sp. LPFa</name>
    <dbReference type="NCBI Taxonomy" id="2126335"/>
    <lineage>
        <taxon>Bacteria</taxon>
        <taxon>Pseudomonadati</taxon>
        <taxon>Pseudomonadota</taxon>
        <taxon>Gammaproteobacteria</taxon>
        <taxon>Candidatus Kentrum</taxon>
    </lineage>
</organism>
<feature type="domain" description="ORC1/DEAH AAA+ ATPase" evidence="2">
    <location>
        <begin position="131"/>
        <end position="279"/>
    </location>
</feature>
<dbReference type="InterPro" id="IPR027417">
    <property type="entry name" value="P-loop_NTPase"/>
</dbReference>
<evidence type="ECO:0000259" key="2">
    <source>
        <dbReference type="Pfam" id="PF13401"/>
    </source>
</evidence>
<evidence type="ECO:0000313" key="4">
    <source>
        <dbReference type="EMBL" id="VFK27999.1"/>
    </source>
</evidence>
<dbReference type="InterPro" id="IPR049945">
    <property type="entry name" value="AAA_22"/>
</dbReference>
<feature type="region of interest" description="Disordered" evidence="1">
    <location>
        <begin position="30"/>
        <end position="61"/>
    </location>
</feature>
<sequence length="624" mass="70783">MISSANVERPPHPERLFPRSRIQTTLAARVPLSFTKPDARRGEEGGETTQEGSRKSHFSRSVALPSQGWLVQSSRNINPVPITPASKRDVQPLMKTFSTAGPVKTDIHYAIPALSRWDMDEIEQLIAEHRYFVLHAPRQTGKTTCLLALMERLNAQGNYTALYVNVEPAQAARGNIDMGMRIILDSLVASADQFLDDRLLAEIAGEILGVQAAGSLLRESLRRWCRRIDKPLVLLLDEVDSLVGDTLISFLRQIRAGYPDRPNAFPQTVLLCGVRDVRDYRIHNGDNQVITGGSAFNIKSESLRLGNFNREEIAVLYGQHTQETGQTFQEGVIDYVFEQTNGQPWLANALGYEVCSGIKENRDRNYPITLAAMADAREQLIERRDTHIDQLADKLKEARVHRVISRMLADTPGETTTLPEDDLQYVEDLGLIRARPQIAIANPIYQEVIPRALTWSTQVQISQETTWYVGKDKRLHMSELLDAFQQFFRENSEFWIERFDYKEAGPQLLMQAFLQRIVNGGGRIDREYGLGRRRTDLLAQWPLDADQGFFGPVQRVVIELKILRKSLETTITEGLAQTTEYMDRVGAEEGYLVIFNRAPDTPWEEKCFARQEEHAGHRIGVWGM</sequence>
<name>A0A450W4N1_9GAMM</name>
<dbReference type="Pfam" id="PF13401">
    <property type="entry name" value="AAA_22"/>
    <property type="match status" value="1"/>
</dbReference>
<evidence type="ECO:0000256" key="1">
    <source>
        <dbReference type="SAM" id="MobiDB-lite"/>
    </source>
</evidence>
<dbReference type="EMBL" id="CAADFP010000056">
    <property type="protein sequence ID" value="VFK27999.1"/>
    <property type="molecule type" value="Genomic_DNA"/>
</dbReference>